<accession>A0A239DL64</accession>
<evidence type="ECO:0000313" key="2">
    <source>
        <dbReference type="Proteomes" id="UP000198432"/>
    </source>
</evidence>
<evidence type="ECO:0000313" key="1">
    <source>
        <dbReference type="EMBL" id="SNS33385.1"/>
    </source>
</evidence>
<dbReference type="AlphaFoldDB" id="A0A239DL64"/>
<dbReference type="Proteomes" id="UP000198432">
    <property type="component" value="Unassembled WGS sequence"/>
</dbReference>
<sequence length="52" mass="5501">MLRVCIKLLRDTGKAACVVECMINRMGGAQARTGSLQPISTETNGVGKSCCQ</sequence>
<name>A0A239DL64_9BACT</name>
<dbReference type="EMBL" id="FZOQ01000005">
    <property type="protein sequence ID" value="SNS33385.1"/>
    <property type="molecule type" value="Genomic_DNA"/>
</dbReference>
<proteinExistence type="predicted"/>
<protein>
    <submittedName>
        <fullName evidence="1">Uncharacterized protein</fullName>
    </submittedName>
</protein>
<keyword evidence="2" id="KW-1185">Reference proteome</keyword>
<gene>
    <name evidence="1" type="ORF">SAMN06296052_10522</name>
</gene>
<reference evidence="2" key="1">
    <citation type="submission" date="2017-06" db="EMBL/GenBank/DDBJ databases">
        <authorList>
            <person name="Varghese N."/>
            <person name="Submissions S."/>
        </authorList>
    </citation>
    <scope>NUCLEOTIDE SEQUENCE [LARGE SCALE GENOMIC DNA]</scope>
    <source>
        <strain evidence="2">NKM1</strain>
    </source>
</reference>
<organism evidence="1 2">
    <name type="scientific">Pontibacter ummariensis</name>
    <dbReference type="NCBI Taxonomy" id="1610492"/>
    <lineage>
        <taxon>Bacteria</taxon>
        <taxon>Pseudomonadati</taxon>
        <taxon>Bacteroidota</taxon>
        <taxon>Cytophagia</taxon>
        <taxon>Cytophagales</taxon>
        <taxon>Hymenobacteraceae</taxon>
        <taxon>Pontibacter</taxon>
    </lineage>
</organism>